<reference evidence="2" key="1">
    <citation type="journal article" date="2023" name="Mol. Phylogenet. Evol.">
        <title>Genome-scale phylogeny and comparative genomics of the fungal order Sordariales.</title>
        <authorList>
            <person name="Hensen N."/>
            <person name="Bonometti L."/>
            <person name="Westerberg I."/>
            <person name="Brannstrom I.O."/>
            <person name="Guillou S."/>
            <person name="Cros-Aarteil S."/>
            <person name="Calhoun S."/>
            <person name="Haridas S."/>
            <person name="Kuo A."/>
            <person name="Mondo S."/>
            <person name="Pangilinan J."/>
            <person name="Riley R."/>
            <person name="LaButti K."/>
            <person name="Andreopoulos B."/>
            <person name="Lipzen A."/>
            <person name="Chen C."/>
            <person name="Yan M."/>
            <person name="Daum C."/>
            <person name="Ng V."/>
            <person name="Clum A."/>
            <person name="Steindorff A."/>
            <person name="Ohm R.A."/>
            <person name="Martin F."/>
            <person name="Silar P."/>
            <person name="Natvig D.O."/>
            <person name="Lalanne C."/>
            <person name="Gautier V."/>
            <person name="Ament-Velasquez S.L."/>
            <person name="Kruys A."/>
            <person name="Hutchinson M.I."/>
            <person name="Powell A.J."/>
            <person name="Barry K."/>
            <person name="Miller A.N."/>
            <person name="Grigoriev I.V."/>
            <person name="Debuchy R."/>
            <person name="Gladieux P."/>
            <person name="Hiltunen Thoren M."/>
            <person name="Johannesson H."/>
        </authorList>
    </citation>
    <scope>NUCLEOTIDE SEQUENCE</scope>
    <source>
        <strain evidence="2">CBS 232.78</strain>
    </source>
</reference>
<comment type="caution">
    <text evidence="2">The sequence shown here is derived from an EMBL/GenBank/DDBJ whole genome shotgun (WGS) entry which is preliminary data.</text>
</comment>
<dbReference type="Proteomes" id="UP001285441">
    <property type="component" value="Unassembled WGS sequence"/>
</dbReference>
<feature type="compositionally biased region" description="Acidic residues" evidence="1">
    <location>
        <begin position="216"/>
        <end position="232"/>
    </location>
</feature>
<feature type="region of interest" description="Disordered" evidence="1">
    <location>
        <begin position="196"/>
        <end position="235"/>
    </location>
</feature>
<gene>
    <name evidence="2" type="ORF">B0H63DRAFT_554266</name>
</gene>
<organism evidence="2 3">
    <name type="scientific">Podospora didyma</name>
    <dbReference type="NCBI Taxonomy" id="330526"/>
    <lineage>
        <taxon>Eukaryota</taxon>
        <taxon>Fungi</taxon>
        <taxon>Dikarya</taxon>
        <taxon>Ascomycota</taxon>
        <taxon>Pezizomycotina</taxon>
        <taxon>Sordariomycetes</taxon>
        <taxon>Sordariomycetidae</taxon>
        <taxon>Sordariales</taxon>
        <taxon>Podosporaceae</taxon>
        <taxon>Podospora</taxon>
    </lineage>
</organism>
<evidence type="ECO:0000256" key="1">
    <source>
        <dbReference type="SAM" id="MobiDB-lite"/>
    </source>
</evidence>
<dbReference type="EMBL" id="JAULSW010000001">
    <property type="protein sequence ID" value="KAK3392770.1"/>
    <property type="molecule type" value="Genomic_DNA"/>
</dbReference>
<evidence type="ECO:0000313" key="2">
    <source>
        <dbReference type="EMBL" id="KAK3392770.1"/>
    </source>
</evidence>
<evidence type="ECO:0000313" key="3">
    <source>
        <dbReference type="Proteomes" id="UP001285441"/>
    </source>
</evidence>
<feature type="compositionally biased region" description="Basic and acidic residues" evidence="1">
    <location>
        <begin position="197"/>
        <end position="207"/>
    </location>
</feature>
<protein>
    <submittedName>
        <fullName evidence="2">Uncharacterized protein</fullName>
    </submittedName>
</protein>
<dbReference type="AlphaFoldDB" id="A0AAE0U6U4"/>
<reference evidence="2" key="2">
    <citation type="submission" date="2023-06" db="EMBL/GenBank/DDBJ databases">
        <authorList>
            <consortium name="Lawrence Berkeley National Laboratory"/>
            <person name="Haridas S."/>
            <person name="Hensen N."/>
            <person name="Bonometti L."/>
            <person name="Westerberg I."/>
            <person name="Brannstrom I.O."/>
            <person name="Guillou S."/>
            <person name="Cros-Aarteil S."/>
            <person name="Calhoun S."/>
            <person name="Kuo A."/>
            <person name="Mondo S."/>
            <person name="Pangilinan J."/>
            <person name="Riley R."/>
            <person name="LaButti K."/>
            <person name="Andreopoulos B."/>
            <person name="Lipzen A."/>
            <person name="Chen C."/>
            <person name="Yanf M."/>
            <person name="Daum C."/>
            <person name="Ng V."/>
            <person name="Clum A."/>
            <person name="Steindorff A."/>
            <person name="Ohm R."/>
            <person name="Martin F."/>
            <person name="Silar P."/>
            <person name="Natvig D."/>
            <person name="Lalanne C."/>
            <person name="Gautier V."/>
            <person name="Ament-velasquez S.L."/>
            <person name="Kruys A."/>
            <person name="Hutchinson M.I."/>
            <person name="Powell A.J."/>
            <person name="Barry K."/>
            <person name="Miller A.N."/>
            <person name="Grigoriev I.V."/>
            <person name="Debuchy R."/>
            <person name="Gladieux P."/>
            <person name="Thoren M.H."/>
            <person name="Johannesson H."/>
        </authorList>
    </citation>
    <scope>NUCLEOTIDE SEQUENCE</scope>
    <source>
        <strain evidence="2">CBS 232.78</strain>
    </source>
</reference>
<name>A0AAE0U6U4_9PEZI</name>
<accession>A0AAE0U6U4</accession>
<keyword evidence="3" id="KW-1185">Reference proteome</keyword>
<proteinExistence type="predicted"/>
<sequence length="347" mass="39698">MAVEELLWLSRLDVLHTMNLNHWRRHSSKYERNRGRQPPLDGRRLLEMLADNPSLAALVRSFVYSGDTENEKVAKFLASTPNLERLTLFNVDSPGSLDKRHDYGMRCSDDDILLPKLWRLKIGCSPHFNPSLLLCFIAECRPPIREFQLRDPLDGSQPHGSRFPYCPIILPGEITENLQYAYASLERVSISMQNKTWDSDHRPEDKVSPSGFDPSLPDDSDDETDEEEEEISPFEPRAAQIFRRKPIVTMGILPKLRFLTIFASLLDTNRPSRRVLMDLIKDCPQLEGLMIKNAHVLSAPALAPLFTAIAMCQFPRLGKVVLVSGWYGAHCWEQLKENLRQLYLESG</sequence>